<gene>
    <name evidence="5" type="ORF">ACFSQ0_02670</name>
</gene>
<keyword evidence="1" id="KW-0175">Coiled coil</keyword>
<feature type="signal peptide" evidence="2">
    <location>
        <begin position="1"/>
        <end position="16"/>
    </location>
</feature>
<feature type="coiled-coil region" evidence="1">
    <location>
        <begin position="89"/>
        <end position="123"/>
    </location>
</feature>
<reference evidence="6" key="1">
    <citation type="journal article" date="2019" name="Int. J. Syst. Evol. Microbiol.">
        <title>The Global Catalogue of Microorganisms (GCM) 10K type strain sequencing project: providing services to taxonomists for standard genome sequencing and annotation.</title>
        <authorList>
            <consortium name="The Broad Institute Genomics Platform"/>
            <consortium name="The Broad Institute Genome Sequencing Center for Infectious Disease"/>
            <person name="Wu L."/>
            <person name="Ma J."/>
        </authorList>
    </citation>
    <scope>NUCLEOTIDE SEQUENCE [LARGE SCALE GENOMIC DNA]</scope>
    <source>
        <strain evidence="6">KCTC 42255</strain>
    </source>
</reference>
<evidence type="ECO:0000256" key="1">
    <source>
        <dbReference type="SAM" id="Coils"/>
    </source>
</evidence>
<comment type="caution">
    <text evidence="5">The sequence shown here is derived from an EMBL/GenBank/DDBJ whole genome shotgun (WGS) entry which is preliminary data.</text>
</comment>
<organism evidence="5 6">
    <name type="scientific">Mesonia sediminis</name>
    <dbReference type="NCBI Taxonomy" id="1703946"/>
    <lineage>
        <taxon>Bacteria</taxon>
        <taxon>Pseudomonadati</taxon>
        <taxon>Bacteroidota</taxon>
        <taxon>Flavobacteriia</taxon>
        <taxon>Flavobacteriales</taxon>
        <taxon>Flavobacteriaceae</taxon>
        <taxon>Mesonia</taxon>
    </lineage>
</organism>
<evidence type="ECO:0000259" key="3">
    <source>
        <dbReference type="Pfam" id="PF13598"/>
    </source>
</evidence>
<evidence type="ECO:0000313" key="5">
    <source>
        <dbReference type="EMBL" id="MFD2696882.1"/>
    </source>
</evidence>
<dbReference type="Pfam" id="PF13598">
    <property type="entry name" value="DUF4139"/>
    <property type="match status" value="1"/>
</dbReference>
<keyword evidence="2" id="KW-0732">Signal</keyword>
<name>A0ABW5SB23_9FLAO</name>
<keyword evidence="6" id="KW-1185">Reference proteome</keyword>
<protein>
    <submittedName>
        <fullName evidence="5">DUF4139 domain-containing protein</fullName>
    </submittedName>
</protein>
<proteinExistence type="predicted"/>
<dbReference type="Proteomes" id="UP001597357">
    <property type="component" value="Unassembled WGS sequence"/>
</dbReference>
<dbReference type="PANTHER" id="PTHR31005">
    <property type="entry name" value="DUF4139 DOMAIN-CONTAINING PROTEIN"/>
    <property type="match status" value="1"/>
</dbReference>
<dbReference type="InterPro" id="IPR011935">
    <property type="entry name" value="CHP02231"/>
</dbReference>
<dbReference type="Pfam" id="PF13600">
    <property type="entry name" value="DUF4140"/>
    <property type="match status" value="1"/>
</dbReference>
<sequence length="530" mass="60720">MRILFILLLVSQLVWSQNTLKTKLNRSDVTVYLNQAQISGDASFFLPKGRAQVHFTQLSSGVIGNSIQVNGLTGVTMHGMRFKQNYLENKEVSLEIRKLEEELTQLKKKKAVLEFELEGSKNALNLLLTNQKVNNEKQNLSVSELKEYAILMANQTQESKTQQYDLSIEIEILREKIYQLNRSLSGFKADLKKPTGEIILDLETDKSQTINLDLSYVVNNAGWYPSYEIRAEENAKDLQFKYKAMVYQSTGQDWENVKLRLSTGNPSLDNNQPELNPQYLTFIQQYRSQLATRNKMNAAPQLEEMVVSDAGTSRVEGYSQEISKEQLFNQVMFNLNQKYTILSAQDAQTVTIDNFEVPATFSHYAVPLVQDKVYLTAEVRDWESYDLLPGEAQIYYSGSYAGKIGIDPRTTAEELLISLGVDPAVQIERVTTANNRDKSFFGNMVKWEKGYKIKIRNQKQDAIQLKVLDRIPVSRNSEISVEGVHHDAQNLDKQTGILTWEIEIDSKQELEKYFNYEIKYPKSKILNINH</sequence>
<dbReference type="PANTHER" id="PTHR31005:SF8">
    <property type="entry name" value="DUF4139 DOMAIN-CONTAINING PROTEIN"/>
    <property type="match status" value="1"/>
</dbReference>
<feature type="domain" description="DUF4140" evidence="4">
    <location>
        <begin position="29"/>
        <end position="127"/>
    </location>
</feature>
<dbReference type="RefSeq" id="WP_379043743.1">
    <property type="nucleotide sequence ID" value="NZ_JBHULZ010000014.1"/>
</dbReference>
<evidence type="ECO:0000313" key="6">
    <source>
        <dbReference type="Proteomes" id="UP001597357"/>
    </source>
</evidence>
<feature type="domain" description="DUF4139" evidence="3">
    <location>
        <begin position="212"/>
        <end position="522"/>
    </location>
</feature>
<evidence type="ECO:0000259" key="4">
    <source>
        <dbReference type="Pfam" id="PF13600"/>
    </source>
</evidence>
<evidence type="ECO:0000256" key="2">
    <source>
        <dbReference type="SAM" id="SignalP"/>
    </source>
</evidence>
<dbReference type="EMBL" id="JBHULZ010000014">
    <property type="protein sequence ID" value="MFD2696882.1"/>
    <property type="molecule type" value="Genomic_DNA"/>
</dbReference>
<dbReference type="NCBIfam" id="TIGR02231">
    <property type="entry name" value="mucoidy inhibitor MuiA family protein"/>
    <property type="match status" value="1"/>
</dbReference>
<dbReference type="InterPro" id="IPR037291">
    <property type="entry name" value="DUF4139"/>
</dbReference>
<feature type="chain" id="PRO_5047306014" evidence="2">
    <location>
        <begin position="17"/>
        <end position="530"/>
    </location>
</feature>
<accession>A0ABW5SB23</accession>
<dbReference type="InterPro" id="IPR025554">
    <property type="entry name" value="DUF4140"/>
</dbReference>